<dbReference type="Pfam" id="PF12704">
    <property type="entry name" value="MacB_PCD"/>
    <property type="match status" value="2"/>
</dbReference>
<feature type="transmembrane region" description="Helical" evidence="6">
    <location>
        <begin position="718"/>
        <end position="745"/>
    </location>
</feature>
<feature type="transmembrane region" description="Helical" evidence="6">
    <location>
        <begin position="674"/>
        <end position="697"/>
    </location>
</feature>
<evidence type="ECO:0000256" key="5">
    <source>
        <dbReference type="ARBA" id="ARBA00023136"/>
    </source>
</evidence>
<name>A0ABT8KNN0_9BACT</name>
<comment type="caution">
    <text evidence="9">The sequence shown here is derived from an EMBL/GenBank/DDBJ whole genome shotgun (WGS) entry which is preliminary data.</text>
</comment>
<dbReference type="PANTHER" id="PTHR30572:SF18">
    <property type="entry name" value="ABC-TYPE MACROLIDE FAMILY EXPORT SYSTEM PERMEASE COMPONENT 2"/>
    <property type="match status" value="1"/>
</dbReference>
<dbReference type="Proteomes" id="UP001172082">
    <property type="component" value="Unassembled WGS sequence"/>
</dbReference>
<keyword evidence="3 6" id="KW-0812">Transmembrane</keyword>
<protein>
    <submittedName>
        <fullName evidence="9">ABC transporter permease</fullName>
    </submittedName>
</protein>
<evidence type="ECO:0000256" key="2">
    <source>
        <dbReference type="ARBA" id="ARBA00022475"/>
    </source>
</evidence>
<gene>
    <name evidence="9" type="ORF">QQ008_13330</name>
</gene>
<dbReference type="InterPro" id="IPR003838">
    <property type="entry name" value="ABC3_permease_C"/>
</dbReference>
<feature type="transmembrane region" description="Helical" evidence="6">
    <location>
        <begin position="433"/>
        <end position="453"/>
    </location>
</feature>
<feature type="domain" description="MacB-like periplasmic core" evidence="8">
    <location>
        <begin position="25"/>
        <end position="247"/>
    </location>
</feature>
<comment type="subcellular location">
    <subcellularLocation>
        <location evidence="1">Cell membrane</location>
        <topology evidence="1">Multi-pass membrane protein</topology>
    </subcellularLocation>
</comment>
<feature type="transmembrane region" description="Helical" evidence="6">
    <location>
        <begin position="389"/>
        <end position="412"/>
    </location>
</feature>
<feature type="domain" description="MacB-like periplasmic core" evidence="8">
    <location>
        <begin position="470"/>
        <end position="603"/>
    </location>
</feature>
<feature type="transmembrane region" description="Helical" evidence="6">
    <location>
        <begin position="24"/>
        <end position="46"/>
    </location>
</feature>
<dbReference type="Pfam" id="PF02687">
    <property type="entry name" value="FtsX"/>
    <property type="match status" value="2"/>
</dbReference>
<sequence length="798" mass="90019">MRIFLILSNYFKTSIRNIAKNKTFTFINVLGLAISISVGLVMITFISEINEYDNFHTKSDRTYRVLNTYQYMEEDPSYFASTSALAGRKIEESVPGIEALTLIRRNFGGDFGFDDHWIPLSGMWATEPFFDIFSFQMLKGNPATALKEPNTMVLTESAARKIFGDKDPLGKSILRNKDEEFTITGIVADPPKNSSLHFETIGSFATLDEKEKDNVRWMKWSNMWMFHVYLLLEENQTVEDVQAAFDQISAEENAKNEYTKITISLQALDNIIPGRNLSNEIGKSMDSDLLWMITALSFVVIISACFNYTNLSIARALRRSKEVGIRKVMGASRGQVFVQFILEAVIIALLSLMLAIGLFHFIKPGFLSLDTFVQDLVAMNITGNIAVKFVLLAVITGMMAGFFPAIFFSRLNPQAVLKDNSIKLFKNIGIRKLLIIFQFTLSLMFIVAATIQYNQYRYSLSFDLGYNTENILNLRLQGNEMEIVENELRQLPEVTTLSSSLMITSVGSYYGENLKYKDPQDSASCYFNTVDENYLPLHGHKFLAGGNFTQRADDSLKVQVIVNQKVLERFDMPKGEKAIGEILEFGDREAEVVGVLKDFHYGTLESDIKPFLFSYGKEEADYLNIKLVSGDMLATMDKIESIWKKIDPIHPIRATFYDDRIQDTYSELVVMVRIIGFLAFLAITIAVMGLLGMVMFTTETRLKEISIRKVLGASEGKLIVLIGRGFVWLLFISALVAIPATYYLFDTYVFDGITYRAPIGIMELFSGTALVFMIALLAVGTQTIMAARTNPATTLRNE</sequence>
<keyword evidence="5 6" id="KW-0472">Membrane</keyword>
<evidence type="ECO:0000259" key="8">
    <source>
        <dbReference type="Pfam" id="PF12704"/>
    </source>
</evidence>
<evidence type="ECO:0000256" key="1">
    <source>
        <dbReference type="ARBA" id="ARBA00004651"/>
    </source>
</evidence>
<evidence type="ECO:0000313" key="10">
    <source>
        <dbReference type="Proteomes" id="UP001172082"/>
    </source>
</evidence>
<evidence type="ECO:0000256" key="6">
    <source>
        <dbReference type="SAM" id="Phobius"/>
    </source>
</evidence>
<keyword evidence="4 6" id="KW-1133">Transmembrane helix</keyword>
<keyword evidence="10" id="KW-1185">Reference proteome</keyword>
<feature type="transmembrane region" description="Helical" evidence="6">
    <location>
        <begin position="289"/>
        <end position="311"/>
    </location>
</feature>
<proteinExistence type="predicted"/>
<feature type="transmembrane region" description="Helical" evidence="6">
    <location>
        <begin position="336"/>
        <end position="362"/>
    </location>
</feature>
<keyword evidence="2" id="KW-1003">Cell membrane</keyword>
<evidence type="ECO:0000259" key="7">
    <source>
        <dbReference type="Pfam" id="PF02687"/>
    </source>
</evidence>
<accession>A0ABT8KNN0</accession>
<evidence type="ECO:0000313" key="9">
    <source>
        <dbReference type="EMBL" id="MDN5202362.1"/>
    </source>
</evidence>
<dbReference type="InterPro" id="IPR050250">
    <property type="entry name" value="Macrolide_Exporter_MacB"/>
</dbReference>
<organism evidence="9 10">
    <name type="scientific">Splendidivirga corallicola</name>
    <dbReference type="NCBI Taxonomy" id="3051826"/>
    <lineage>
        <taxon>Bacteria</taxon>
        <taxon>Pseudomonadati</taxon>
        <taxon>Bacteroidota</taxon>
        <taxon>Cytophagia</taxon>
        <taxon>Cytophagales</taxon>
        <taxon>Splendidivirgaceae</taxon>
        <taxon>Splendidivirga</taxon>
    </lineage>
</organism>
<reference evidence="9" key="1">
    <citation type="submission" date="2023-06" db="EMBL/GenBank/DDBJ databases">
        <title>Genomic of Parafulvivirga corallium.</title>
        <authorList>
            <person name="Wang G."/>
        </authorList>
    </citation>
    <scope>NUCLEOTIDE SEQUENCE</scope>
    <source>
        <strain evidence="9">BMA10</strain>
    </source>
</reference>
<feature type="transmembrane region" description="Helical" evidence="6">
    <location>
        <begin position="757"/>
        <end position="779"/>
    </location>
</feature>
<feature type="domain" description="ABC3 transporter permease C-terminal" evidence="7">
    <location>
        <begin position="677"/>
        <end position="791"/>
    </location>
</feature>
<dbReference type="PANTHER" id="PTHR30572">
    <property type="entry name" value="MEMBRANE COMPONENT OF TRANSPORTER-RELATED"/>
    <property type="match status" value="1"/>
</dbReference>
<dbReference type="EMBL" id="JAUJEA010000004">
    <property type="protein sequence ID" value="MDN5202362.1"/>
    <property type="molecule type" value="Genomic_DNA"/>
</dbReference>
<dbReference type="InterPro" id="IPR025857">
    <property type="entry name" value="MacB_PCD"/>
</dbReference>
<evidence type="ECO:0000256" key="3">
    <source>
        <dbReference type="ARBA" id="ARBA00022692"/>
    </source>
</evidence>
<feature type="domain" description="ABC3 transporter permease C-terminal" evidence="7">
    <location>
        <begin position="296"/>
        <end position="413"/>
    </location>
</feature>
<evidence type="ECO:0000256" key="4">
    <source>
        <dbReference type="ARBA" id="ARBA00022989"/>
    </source>
</evidence>
<dbReference type="RefSeq" id="WP_346752387.1">
    <property type="nucleotide sequence ID" value="NZ_JAUJEA010000004.1"/>
</dbReference>